<gene>
    <name evidence="1" type="ORF">NCTC7304_04973</name>
</gene>
<accession>A0A379T4B5</accession>
<sequence>MYALTQFFRTGQVETAPGGGFGLITQLFEGVSLQVFRCLIARIRGNYLFEKFRRPAIVPLAVGVTGEVMACAEPPNAFT</sequence>
<protein>
    <submittedName>
        <fullName evidence="1">Uncharacterized protein</fullName>
    </submittedName>
</protein>
<dbReference type="AlphaFoldDB" id="A0A379T4B5"/>
<proteinExistence type="predicted"/>
<name>A0A379T4B5_SALER</name>
<reference evidence="1 2" key="1">
    <citation type="submission" date="2018-06" db="EMBL/GenBank/DDBJ databases">
        <authorList>
            <consortium name="Pathogen Informatics"/>
            <person name="Doyle S."/>
        </authorList>
    </citation>
    <scope>NUCLEOTIDE SEQUENCE [LARGE SCALE GENOMIC DNA]</scope>
    <source>
        <strain evidence="1 2">NCTC7304</strain>
    </source>
</reference>
<evidence type="ECO:0000313" key="2">
    <source>
        <dbReference type="Proteomes" id="UP000254762"/>
    </source>
</evidence>
<dbReference type="Proteomes" id="UP000254762">
    <property type="component" value="Unassembled WGS sequence"/>
</dbReference>
<evidence type="ECO:0000313" key="1">
    <source>
        <dbReference type="EMBL" id="SUG35410.1"/>
    </source>
</evidence>
<dbReference type="EMBL" id="UGXD01000002">
    <property type="protein sequence ID" value="SUG35410.1"/>
    <property type="molecule type" value="Genomic_DNA"/>
</dbReference>
<organism evidence="1 2">
    <name type="scientific">Salmonella enterica subsp. arizonae</name>
    <dbReference type="NCBI Taxonomy" id="59203"/>
    <lineage>
        <taxon>Bacteria</taxon>
        <taxon>Pseudomonadati</taxon>
        <taxon>Pseudomonadota</taxon>
        <taxon>Gammaproteobacteria</taxon>
        <taxon>Enterobacterales</taxon>
        <taxon>Enterobacteriaceae</taxon>
        <taxon>Salmonella</taxon>
    </lineage>
</organism>